<dbReference type="SUPFAM" id="SSF53955">
    <property type="entry name" value="Lysozyme-like"/>
    <property type="match status" value="1"/>
</dbReference>
<dbReference type="HOGENOM" id="CLU_009520_1_1_10"/>
<dbReference type="Gene3D" id="1.10.530.10">
    <property type="match status" value="1"/>
</dbReference>
<evidence type="ECO:0000256" key="1">
    <source>
        <dbReference type="ARBA" id="ARBA00007734"/>
    </source>
</evidence>
<reference evidence="4 5" key="1">
    <citation type="submission" date="2011-08" db="EMBL/GenBank/DDBJ databases">
        <title>The Genome Sequence of Alistipes indistinctus YIT 12060.</title>
        <authorList>
            <consortium name="The Broad Institute Genome Sequencing Platform"/>
            <person name="Earl A."/>
            <person name="Ward D."/>
            <person name="Feldgarden M."/>
            <person name="Gevers D."/>
            <person name="Morotomi M."/>
            <person name="Young S.K."/>
            <person name="Zeng Q."/>
            <person name="Gargeya S."/>
            <person name="Fitzgerald M."/>
            <person name="Haas B."/>
            <person name="Abouelleil A."/>
            <person name="Alvarado L."/>
            <person name="Arachchi H.M."/>
            <person name="Berlin A."/>
            <person name="Brown A."/>
            <person name="Chapman S.B."/>
            <person name="Chen Z."/>
            <person name="Dunbar C."/>
            <person name="Freedman E."/>
            <person name="Gearin G."/>
            <person name="Gellesch M."/>
            <person name="Goldberg J."/>
            <person name="Griggs A."/>
            <person name="Gujja S."/>
            <person name="Heiman D."/>
            <person name="Howarth C."/>
            <person name="Larson L."/>
            <person name="Lui A."/>
            <person name="MacDonald P.J.P."/>
            <person name="Montmayeur A."/>
            <person name="Murphy C."/>
            <person name="Neiman D."/>
            <person name="Pearson M."/>
            <person name="Priest M."/>
            <person name="Roberts A."/>
            <person name="Saif S."/>
            <person name="Shea T."/>
            <person name="Shenoy N."/>
            <person name="Sisk P."/>
            <person name="Stolte C."/>
            <person name="Sykes S."/>
            <person name="Wortman J."/>
            <person name="Nusbaum C."/>
            <person name="Birren B."/>
        </authorList>
    </citation>
    <scope>NUCLEOTIDE SEQUENCE [LARGE SCALE GENOMIC DNA]</scope>
    <source>
        <strain evidence="4 5">YIT 12060</strain>
    </source>
</reference>
<dbReference type="GO" id="GO:0008933">
    <property type="term" value="F:peptidoglycan lytic transglycosylase activity"/>
    <property type="evidence" value="ECO:0007669"/>
    <property type="project" value="InterPro"/>
</dbReference>
<dbReference type="GeneID" id="92814734"/>
<feature type="domain" description="Transglycosylase SLT" evidence="3">
    <location>
        <begin position="90"/>
        <end position="196"/>
    </location>
</feature>
<dbReference type="GO" id="GO:0016020">
    <property type="term" value="C:membrane"/>
    <property type="evidence" value="ECO:0007669"/>
    <property type="project" value="InterPro"/>
</dbReference>
<dbReference type="CDD" id="cd16894">
    <property type="entry name" value="MltD-like"/>
    <property type="match status" value="1"/>
</dbReference>
<dbReference type="PANTHER" id="PTHR37423:SF2">
    <property type="entry name" value="MEMBRANE-BOUND LYTIC MUREIN TRANSGLYCOSYLASE C"/>
    <property type="match status" value="1"/>
</dbReference>
<protein>
    <recommendedName>
        <fullName evidence="3">Transglycosylase SLT domain-containing protein</fullName>
    </recommendedName>
</protein>
<dbReference type="InterPro" id="IPR000189">
    <property type="entry name" value="Transglyc_AS"/>
</dbReference>
<dbReference type="Pfam" id="PF01464">
    <property type="entry name" value="SLT"/>
    <property type="match status" value="1"/>
</dbReference>
<dbReference type="InterPro" id="IPR023346">
    <property type="entry name" value="Lysozyme-like_dom_sf"/>
</dbReference>
<dbReference type="STRING" id="742725.HMPREF9450_02246"/>
<accession>G5H9G0</accession>
<dbReference type="PROSITE" id="PS00922">
    <property type="entry name" value="TRANSGLYCOSYLASE"/>
    <property type="match status" value="1"/>
</dbReference>
<organism evidence="4 5">
    <name type="scientific">Alistipes indistinctus YIT 12060</name>
    <dbReference type="NCBI Taxonomy" id="742725"/>
    <lineage>
        <taxon>Bacteria</taxon>
        <taxon>Pseudomonadati</taxon>
        <taxon>Bacteroidota</taxon>
        <taxon>Bacteroidia</taxon>
        <taxon>Bacteroidales</taxon>
        <taxon>Rikenellaceae</taxon>
        <taxon>Alistipes</taxon>
    </lineage>
</organism>
<dbReference type="PANTHER" id="PTHR37423">
    <property type="entry name" value="SOLUBLE LYTIC MUREIN TRANSGLYCOSYLASE-RELATED"/>
    <property type="match status" value="1"/>
</dbReference>
<dbReference type="RefSeq" id="WP_009135052.1">
    <property type="nucleotide sequence ID" value="NZ_CP102250.1"/>
</dbReference>
<comment type="similarity">
    <text evidence="1">Belongs to the transglycosylase Slt family.</text>
</comment>
<dbReference type="GO" id="GO:0000270">
    <property type="term" value="P:peptidoglycan metabolic process"/>
    <property type="evidence" value="ECO:0007669"/>
    <property type="project" value="InterPro"/>
</dbReference>
<dbReference type="Proteomes" id="UP000006008">
    <property type="component" value="Unassembled WGS sequence"/>
</dbReference>
<keyword evidence="5" id="KW-1185">Reference proteome</keyword>
<dbReference type="EMBL" id="ADLD01000013">
    <property type="protein sequence ID" value="EHB92197.1"/>
    <property type="molecule type" value="Genomic_DNA"/>
</dbReference>
<feature type="chain" id="PRO_5003477841" description="Transglycosylase SLT domain-containing protein" evidence="2">
    <location>
        <begin position="19"/>
        <end position="300"/>
    </location>
</feature>
<dbReference type="OrthoDB" id="9815002at2"/>
<dbReference type="PROSITE" id="PS51257">
    <property type="entry name" value="PROKAR_LIPOPROTEIN"/>
    <property type="match status" value="1"/>
</dbReference>
<dbReference type="PATRIC" id="fig|742725.3.peg.2314"/>
<gene>
    <name evidence="4" type="ORF">HMPREF9450_02246</name>
</gene>
<name>G5H9G0_9BACT</name>
<evidence type="ECO:0000313" key="5">
    <source>
        <dbReference type="Proteomes" id="UP000006008"/>
    </source>
</evidence>
<evidence type="ECO:0000256" key="2">
    <source>
        <dbReference type="SAM" id="SignalP"/>
    </source>
</evidence>
<dbReference type="AlphaFoldDB" id="G5H9G0"/>
<keyword evidence="2" id="KW-0732">Signal</keyword>
<evidence type="ECO:0000313" key="4">
    <source>
        <dbReference type="EMBL" id="EHB92197.1"/>
    </source>
</evidence>
<feature type="signal peptide" evidence="2">
    <location>
        <begin position="1"/>
        <end position="18"/>
    </location>
</feature>
<proteinExistence type="inferred from homology"/>
<evidence type="ECO:0000259" key="3">
    <source>
        <dbReference type="Pfam" id="PF01464"/>
    </source>
</evidence>
<sequence>MKFQVLLCALAFSVTACAQTTSGTHAASQGEFAPTQVPPLPAKLEFAGEAVPLGNYDTRESLTREMLTTLYMHSRTMQTLLASERYFAIIEPILKKYGVPDDFKYLCMAESGLNPEARSGAGAAGLWQLMPAYAKSAGLLVGGEVDERYHVEKSTEAACRYLVDAKRRLGSWTLAAASFNAGVAGVSRRLEKQGVTSYYDLFLPSETLRYVFRVLSFKLLVGDPGAYGYRIGTEDYYKPLPEYKEVTVDFPTIDWTAFARGHGTNYKLMRELNPWIRDYDHNNKAGRSYVVKIPADDSRK</sequence>
<comment type="caution">
    <text evidence="4">The sequence shown here is derived from an EMBL/GenBank/DDBJ whole genome shotgun (WGS) entry which is preliminary data.</text>
</comment>
<dbReference type="eggNOG" id="COG0741">
    <property type="taxonomic scope" value="Bacteria"/>
</dbReference>
<dbReference type="InterPro" id="IPR008258">
    <property type="entry name" value="Transglycosylase_SLT_dom_1"/>
</dbReference>